<evidence type="ECO:0000313" key="1">
    <source>
        <dbReference type="EMBL" id="UUL84104.1"/>
    </source>
</evidence>
<sequence length="86" mass="9300">MCPAEEFAEAATLRQQIGQWLVVACMKMLSPHHGTNDDAMHVVIAMPQAGDTIGGVLRRVYGRERALPGDMLELLARIDASPALDA</sequence>
<keyword evidence="2" id="KW-1185">Reference proteome</keyword>
<dbReference type="RefSeq" id="WP_256507938.1">
    <property type="nucleotide sequence ID" value="NZ_CP101740.1"/>
</dbReference>
<gene>
    <name evidence="1" type="ORF">NMP03_07955</name>
</gene>
<evidence type="ECO:0000313" key="2">
    <source>
        <dbReference type="Proteomes" id="UP001058533"/>
    </source>
</evidence>
<name>A0ABY5LED7_9SPHN</name>
<organism evidence="1 2">
    <name type="scientific">Sphingomonas qomolangmaensis</name>
    <dbReference type="NCBI Taxonomy" id="2918765"/>
    <lineage>
        <taxon>Bacteria</taxon>
        <taxon>Pseudomonadati</taxon>
        <taxon>Pseudomonadota</taxon>
        <taxon>Alphaproteobacteria</taxon>
        <taxon>Sphingomonadales</taxon>
        <taxon>Sphingomonadaceae</taxon>
        <taxon>Sphingomonas</taxon>
    </lineage>
</organism>
<proteinExistence type="predicted"/>
<accession>A0ABY5LED7</accession>
<dbReference type="Proteomes" id="UP001058533">
    <property type="component" value="Chromosome"/>
</dbReference>
<reference evidence="1" key="1">
    <citation type="submission" date="2022-07" db="EMBL/GenBank/DDBJ databases">
        <title>Sphingomonas sp. nov., a novel bacterium isolated from the north slope of the Mount Everest.</title>
        <authorList>
            <person name="Cui X."/>
            <person name="Liu Y."/>
        </authorList>
    </citation>
    <scope>NUCLEOTIDE SEQUENCE</scope>
    <source>
        <strain evidence="1">S5-59</strain>
    </source>
</reference>
<dbReference type="EMBL" id="CP101740">
    <property type="protein sequence ID" value="UUL84104.1"/>
    <property type="molecule type" value="Genomic_DNA"/>
</dbReference>
<protein>
    <submittedName>
        <fullName evidence="1">Uncharacterized protein</fullName>
    </submittedName>
</protein>